<evidence type="ECO:0000256" key="1">
    <source>
        <dbReference type="SAM" id="SignalP"/>
    </source>
</evidence>
<evidence type="ECO:0000313" key="2">
    <source>
        <dbReference type="EMBL" id="MBN9671272.1"/>
    </source>
</evidence>
<dbReference type="AlphaFoldDB" id="A0A939EEY6"/>
<organism evidence="2 3">
    <name type="scientific">Roseibium aggregatum</name>
    <dbReference type="NCBI Taxonomy" id="187304"/>
    <lineage>
        <taxon>Bacteria</taxon>
        <taxon>Pseudomonadati</taxon>
        <taxon>Pseudomonadota</taxon>
        <taxon>Alphaproteobacteria</taxon>
        <taxon>Hyphomicrobiales</taxon>
        <taxon>Stappiaceae</taxon>
        <taxon>Roseibium</taxon>
    </lineage>
</organism>
<protein>
    <submittedName>
        <fullName evidence="2">Uncharacterized protein</fullName>
    </submittedName>
</protein>
<feature type="chain" id="PRO_5037557122" evidence="1">
    <location>
        <begin position="25"/>
        <end position="115"/>
    </location>
</feature>
<evidence type="ECO:0000313" key="3">
    <source>
        <dbReference type="Proteomes" id="UP000664096"/>
    </source>
</evidence>
<proteinExistence type="predicted"/>
<sequence length="115" mass="12179">MIPRSLSLALFVAAILPVSGPAGATEPDFKKILSSASGAAGLAAAISSLGACDTTPEWALSYDPEIDAENPNHVYVGCQYDPDWEEGSELYDKGVLAKFFEAEGGYFLESLTYLP</sequence>
<reference evidence="2" key="1">
    <citation type="submission" date="2020-12" db="EMBL/GenBank/DDBJ databases">
        <title>Oil enriched cultivation method for isolating marine PHA-producing bacteria.</title>
        <authorList>
            <person name="Zheng W."/>
            <person name="Yu S."/>
            <person name="Huang Y."/>
        </authorList>
    </citation>
    <scope>NUCLEOTIDE SEQUENCE</scope>
    <source>
        <strain evidence="2">SY-2-12</strain>
    </source>
</reference>
<dbReference type="Proteomes" id="UP000664096">
    <property type="component" value="Unassembled WGS sequence"/>
</dbReference>
<feature type="signal peptide" evidence="1">
    <location>
        <begin position="1"/>
        <end position="24"/>
    </location>
</feature>
<dbReference type="EMBL" id="JAEKJZ010000002">
    <property type="protein sequence ID" value="MBN9671272.1"/>
    <property type="molecule type" value="Genomic_DNA"/>
</dbReference>
<comment type="caution">
    <text evidence="2">The sequence shown here is derived from an EMBL/GenBank/DDBJ whole genome shotgun (WGS) entry which is preliminary data.</text>
</comment>
<dbReference type="RefSeq" id="WP_207141115.1">
    <property type="nucleotide sequence ID" value="NZ_JAEKJZ010000002.1"/>
</dbReference>
<gene>
    <name evidence="2" type="ORF">JF539_13075</name>
</gene>
<name>A0A939EEY6_9HYPH</name>
<keyword evidence="1" id="KW-0732">Signal</keyword>
<accession>A0A939EEY6</accession>